<keyword evidence="1" id="KW-0645">Protease</keyword>
<organism evidence="5 6">
    <name type="scientific">Hyphomonas adhaerens MHS-3</name>
    <dbReference type="NCBI Taxonomy" id="1280949"/>
    <lineage>
        <taxon>Bacteria</taxon>
        <taxon>Pseudomonadati</taxon>
        <taxon>Pseudomonadota</taxon>
        <taxon>Alphaproteobacteria</taxon>
        <taxon>Hyphomonadales</taxon>
        <taxon>Hyphomonadaceae</taxon>
        <taxon>Hyphomonas</taxon>
    </lineage>
</organism>
<dbReference type="PATRIC" id="fig|1280949.3.peg.3409"/>
<dbReference type="SUPFAM" id="SSF53187">
    <property type="entry name" value="Zn-dependent exopeptidases"/>
    <property type="match status" value="1"/>
</dbReference>
<keyword evidence="2" id="KW-0479">Metal-binding</keyword>
<dbReference type="Pfam" id="PF01546">
    <property type="entry name" value="Peptidase_M20"/>
    <property type="match status" value="1"/>
</dbReference>
<reference evidence="5 6" key="1">
    <citation type="journal article" date="2014" name="Antonie Van Leeuwenhoek">
        <title>Hyphomonas beringensis sp. nov. and Hyphomonas chukchiensis sp. nov., isolated from surface seawater of the Bering Sea and Chukchi Sea.</title>
        <authorList>
            <person name="Li C."/>
            <person name="Lai Q."/>
            <person name="Li G."/>
            <person name="Dong C."/>
            <person name="Wang J."/>
            <person name="Liao Y."/>
            <person name="Shao Z."/>
        </authorList>
    </citation>
    <scope>NUCLEOTIDE SEQUENCE [LARGE SCALE GENOMIC DNA]</scope>
    <source>
        <strain evidence="5 6">MHS-3</strain>
    </source>
</reference>
<dbReference type="EMBL" id="ARYH01000004">
    <property type="protein sequence ID" value="KCZ82740.1"/>
    <property type="molecule type" value="Genomic_DNA"/>
</dbReference>
<proteinExistence type="predicted"/>
<dbReference type="InterPro" id="IPR051458">
    <property type="entry name" value="Cyt/Met_Dipeptidase"/>
</dbReference>
<evidence type="ECO:0000256" key="3">
    <source>
        <dbReference type="ARBA" id="ARBA00022801"/>
    </source>
</evidence>
<dbReference type="AlphaFoldDB" id="A0A069E0G4"/>
<dbReference type="PANTHER" id="PTHR43270:SF12">
    <property type="entry name" value="SUCCINYL-DIAMINOPIMELATE DESUCCINYLASE"/>
    <property type="match status" value="1"/>
</dbReference>
<dbReference type="GO" id="GO:0008233">
    <property type="term" value="F:peptidase activity"/>
    <property type="evidence" value="ECO:0007669"/>
    <property type="project" value="UniProtKB-KW"/>
</dbReference>
<feature type="domain" description="Peptidase M20 dimerisation" evidence="4">
    <location>
        <begin position="203"/>
        <end position="356"/>
    </location>
</feature>
<evidence type="ECO:0000313" key="6">
    <source>
        <dbReference type="Proteomes" id="UP000027446"/>
    </source>
</evidence>
<dbReference type="Proteomes" id="UP000027446">
    <property type="component" value="Unassembled WGS sequence"/>
</dbReference>
<dbReference type="InterPro" id="IPR002933">
    <property type="entry name" value="Peptidase_M20"/>
</dbReference>
<accession>A0A069E0G4</accession>
<evidence type="ECO:0000256" key="2">
    <source>
        <dbReference type="ARBA" id="ARBA00022723"/>
    </source>
</evidence>
<dbReference type="STRING" id="1280949.HAD_16802"/>
<dbReference type="Pfam" id="PF07687">
    <property type="entry name" value="M20_dimer"/>
    <property type="match status" value="1"/>
</dbReference>
<dbReference type="PANTHER" id="PTHR43270">
    <property type="entry name" value="BETA-ALA-HIS DIPEPTIDASE"/>
    <property type="match status" value="1"/>
</dbReference>
<evidence type="ECO:0000259" key="4">
    <source>
        <dbReference type="Pfam" id="PF07687"/>
    </source>
</evidence>
<dbReference type="GO" id="GO:0006508">
    <property type="term" value="P:proteolysis"/>
    <property type="evidence" value="ECO:0007669"/>
    <property type="project" value="UniProtKB-KW"/>
</dbReference>
<dbReference type="Gene3D" id="3.40.630.10">
    <property type="entry name" value="Zn peptidases"/>
    <property type="match status" value="1"/>
</dbReference>
<gene>
    <name evidence="5" type="ORF">HAD_16802</name>
</gene>
<dbReference type="GO" id="GO:0046872">
    <property type="term" value="F:metal ion binding"/>
    <property type="evidence" value="ECO:0007669"/>
    <property type="project" value="UniProtKB-KW"/>
</dbReference>
<dbReference type="Gene3D" id="3.30.70.360">
    <property type="match status" value="1"/>
</dbReference>
<sequence length="482" mass="51930">MEAATVDSLEEWVAFLRLPNVTTQSTADIRANADWIEAEFQRYGYDAQQLADGDTPMVYAAWPDLSPDRKTVLFYAHMDGQPVHPEEWDQESPWSPVLKTAGGDVLPLERLLKGEADPDDRLFARSAADDKAPIIMLLAAMNALQAEGLEPAVNIKILLDSHEEGGPRTLGDVVTRNAGLLAADAIVMLDGPMHISNRPTVVYGHRGGAGFELTVFGARTELHSGHYGNYSPNPAQLLASLLSTFKDDCGRVTVEGFYDGVVFDEETKAAFASVPDDEAAINRRIGIAEADCVGASYQEAINYPSFNIAGIRSADVGASRRTIIPESATAAIGMRTVPATPPQRLLSLARAHIQAQGYHLVDGVPTEEERQTYPRLAYMTKGGGAPALQTPLTAPVGNWIVTSLTETFGEAPVRIPLMGGTVPTSGLRALGAPIMLLPLVNADNNQHAANENMRIGNYYAGVRALHGLMLTPFDDSTEEKDN</sequence>
<comment type="caution">
    <text evidence="5">The sequence shown here is derived from an EMBL/GenBank/DDBJ whole genome shotgun (WGS) entry which is preliminary data.</text>
</comment>
<keyword evidence="3" id="KW-0378">Hydrolase</keyword>
<keyword evidence="6" id="KW-1185">Reference proteome</keyword>
<name>A0A069E0G4_9PROT</name>
<protein>
    <submittedName>
        <fullName evidence="5">Peptidase dimerization domain-containing protein</fullName>
    </submittedName>
</protein>
<evidence type="ECO:0000256" key="1">
    <source>
        <dbReference type="ARBA" id="ARBA00022670"/>
    </source>
</evidence>
<evidence type="ECO:0000313" key="5">
    <source>
        <dbReference type="EMBL" id="KCZ82740.1"/>
    </source>
</evidence>
<dbReference type="InterPro" id="IPR011650">
    <property type="entry name" value="Peptidase_M20_dimer"/>
</dbReference>
<dbReference type="eggNOG" id="COG0624">
    <property type="taxonomic scope" value="Bacteria"/>
</dbReference>